<gene>
    <name evidence="2" type="ORF">FXF65_21485</name>
</gene>
<evidence type="ECO:0000313" key="2">
    <source>
        <dbReference type="EMBL" id="TYC13084.1"/>
    </source>
</evidence>
<feature type="transmembrane region" description="Helical" evidence="1">
    <location>
        <begin position="21"/>
        <end position="41"/>
    </location>
</feature>
<dbReference type="RefSeq" id="WP_148351780.1">
    <property type="nucleotide sequence ID" value="NZ_JBHSBF010000043.1"/>
</dbReference>
<keyword evidence="1" id="KW-0472">Membrane</keyword>
<comment type="caution">
    <text evidence="2">The sequence shown here is derived from an EMBL/GenBank/DDBJ whole genome shotgun (WGS) entry which is preliminary data.</text>
</comment>
<keyword evidence="1" id="KW-0812">Transmembrane</keyword>
<dbReference type="Proteomes" id="UP000322634">
    <property type="component" value="Unassembled WGS sequence"/>
</dbReference>
<evidence type="ECO:0000256" key="1">
    <source>
        <dbReference type="SAM" id="Phobius"/>
    </source>
</evidence>
<name>A0A5D0U552_9ACTN</name>
<proteinExistence type="predicted"/>
<protein>
    <submittedName>
        <fullName evidence="2">Uncharacterized protein</fullName>
    </submittedName>
</protein>
<dbReference type="AlphaFoldDB" id="A0A5D0U552"/>
<keyword evidence="1" id="KW-1133">Transmembrane helix</keyword>
<reference evidence="2 3" key="1">
    <citation type="submission" date="2019-08" db="EMBL/GenBank/DDBJ databases">
        <title>Actinomadura sp. nov. CYP1-5 isolated from mountain soil.</title>
        <authorList>
            <person name="Songsumanus A."/>
            <person name="Kuncharoen N."/>
            <person name="Kudo T."/>
            <person name="Yuki M."/>
            <person name="Igarashi Y."/>
            <person name="Tanasupawat S."/>
        </authorList>
    </citation>
    <scope>NUCLEOTIDE SEQUENCE [LARGE SCALE GENOMIC DNA]</scope>
    <source>
        <strain evidence="2 3">GKU157</strain>
    </source>
</reference>
<dbReference type="OrthoDB" id="3531733at2"/>
<organism evidence="2 3">
    <name type="scientific">Actinomadura syzygii</name>
    <dbReference type="NCBI Taxonomy" id="1427538"/>
    <lineage>
        <taxon>Bacteria</taxon>
        <taxon>Bacillati</taxon>
        <taxon>Actinomycetota</taxon>
        <taxon>Actinomycetes</taxon>
        <taxon>Streptosporangiales</taxon>
        <taxon>Thermomonosporaceae</taxon>
        <taxon>Actinomadura</taxon>
    </lineage>
</organism>
<sequence length="267" mass="28509">MHPPSTDRQSSPLWKRLKVRLFTLGGMVFAALMTLVLLPVAKDVLSDKAQRATAEPAMWASATSKSPEAGCLALRDPLGARDRAAIQLDSDVEGVARRLGGAWIGELPIDLSLRGGSGQATITGIEIRPRERARPAASAAVLCHSSAGTPPVAQLTANLDTTPPVVKIGGKRYGDGSVITLAQGEQAPAHLVVSITRGYLEFDIVVRFAHKNKAAETLVVYDGDPKLKRPFRVTGAASRYRSIFIKGSGYDEATVRKACRFLPLKGC</sequence>
<keyword evidence="3" id="KW-1185">Reference proteome</keyword>
<evidence type="ECO:0000313" key="3">
    <source>
        <dbReference type="Proteomes" id="UP000322634"/>
    </source>
</evidence>
<dbReference type="EMBL" id="VSFF01000008">
    <property type="protein sequence ID" value="TYC13084.1"/>
    <property type="molecule type" value="Genomic_DNA"/>
</dbReference>
<accession>A0A5D0U552</accession>